<dbReference type="EMBL" id="CYKH01001593">
    <property type="protein sequence ID" value="CUG87858.1"/>
    <property type="molecule type" value="Genomic_DNA"/>
</dbReference>
<protein>
    <submittedName>
        <fullName evidence="2">Uncharacterized protein</fullName>
    </submittedName>
</protein>
<dbReference type="VEuPathDB" id="TriTrypDB:BSAL_12370"/>
<gene>
    <name evidence="2" type="ORF">BSAL_12370</name>
</gene>
<proteinExistence type="predicted"/>
<dbReference type="AlphaFoldDB" id="A0A0S4JFD3"/>
<accession>A0A0S4JFD3</accession>
<evidence type="ECO:0000313" key="2">
    <source>
        <dbReference type="EMBL" id="CUG87858.1"/>
    </source>
</evidence>
<keyword evidence="3" id="KW-1185">Reference proteome</keyword>
<dbReference type="Proteomes" id="UP000051952">
    <property type="component" value="Unassembled WGS sequence"/>
</dbReference>
<evidence type="ECO:0000256" key="1">
    <source>
        <dbReference type="SAM" id="MobiDB-lite"/>
    </source>
</evidence>
<sequence>MSDHDHDEVPPAVEIEEGGPSHEEAAPDALDTTVEGDEAVAAAEAVGDHTTEGEQEPPTEQVTEVEDVADSSIAAETDNAAAEAADASVGAEQVATDAEQVPDEANDESHPVEEVAVEAVEEAAVEASVSVEEPVVDTCAEEAAPVEETAETNEGETAVLEAAPADDIEGDVDAAEVPGDAAEAEAEVDESIQETYEAAAPQPPKVYPRIVRPKKTAVKPVDPAAAVIAGSWTTTALSHDFTKTEVRTNGIDAAVKKGRVNIPNNEDSIQVKEMTGDTKGMQTLYTRMLTTKQWW</sequence>
<feature type="compositionally biased region" description="Acidic residues" evidence="1">
    <location>
        <begin position="53"/>
        <end position="69"/>
    </location>
</feature>
<reference evidence="3" key="1">
    <citation type="submission" date="2015-09" db="EMBL/GenBank/DDBJ databases">
        <authorList>
            <consortium name="Pathogen Informatics"/>
        </authorList>
    </citation>
    <scope>NUCLEOTIDE SEQUENCE [LARGE SCALE GENOMIC DNA]</scope>
    <source>
        <strain evidence="3">Lake Konstanz</strain>
    </source>
</reference>
<feature type="region of interest" description="Disordered" evidence="1">
    <location>
        <begin position="41"/>
        <end position="112"/>
    </location>
</feature>
<feature type="compositionally biased region" description="Low complexity" evidence="1">
    <location>
        <begin position="74"/>
        <end position="87"/>
    </location>
</feature>
<name>A0A0S4JFD3_BODSA</name>
<feature type="region of interest" description="Disordered" evidence="1">
    <location>
        <begin position="1"/>
        <end position="27"/>
    </location>
</feature>
<organism evidence="2 3">
    <name type="scientific">Bodo saltans</name>
    <name type="common">Flagellated protozoan</name>
    <dbReference type="NCBI Taxonomy" id="75058"/>
    <lineage>
        <taxon>Eukaryota</taxon>
        <taxon>Discoba</taxon>
        <taxon>Euglenozoa</taxon>
        <taxon>Kinetoplastea</taxon>
        <taxon>Metakinetoplastina</taxon>
        <taxon>Eubodonida</taxon>
        <taxon>Bodonidae</taxon>
        <taxon>Bodo</taxon>
    </lineage>
</organism>
<evidence type="ECO:0000313" key="3">
    <source>
        <dbReference type="Proteomes" id="UP000051952"/>
    </source>
</evidence>